<dbReference type="Gene3D" id="1.10.150.130">
    <property type="match status" value="1"/>
</dbReference>
<dbReference type="SUPFAM" id="SSF56349">
    <property type="entry name" value="DNA breaking-rejoining enzymes"/>
    <property type="match status" value="1"/>
</dbReference>
<evidence type="ECO:0000313" key="9">
    <source>
        <dbReference type="Proteomes" id="UP000222916"/>
    </source>
</evidence>
<organism evidence="8 9">
    <name type="scientific">Aeromonas salmonicida subsp. pectinolytica 34mel</name>
    <dbReference type="NCBI Taxonomy" id="1324960"/>
    <lineage>
        <taxon>Bacteria</taxon>
        <taxon>Pseudomonadati</taxon>
        <taxon>Pseudomonadota</taxon>
        <taxon>Gammaproteobacteria</taxon>
        <taxon>Aeromonadales</taxon>
        <taxon>Aeromonadaceae</taxon>
        <taxon>Aeromonas</taxon>
    </lineage>
</organism>
<gene>
    <name evidence="8" type="ORF">Asalp_07510</name>
</gene>
<dbReference type="InterPro" id="IPR010998">
    <property type="entry name" value="Integrase_recombinase_N"/>
</dbReference>
<accession>A0A2D1QCN1</accession>
<dbReference type="PANTHER" id="PTHR30349">
    <property type="entry name" value="PHAGE INTEGRASE-RELATED"/>
    <property type="match status" value="1"/>
</dbReference>
<evidence type="ECO:0000256" key="2">
    <source>
        <dbReference type="ARBA" id="ARBA00022908"/>
    </source>
</evidence>
<feature type="domain" description="Tyr recombinase" evidence="6">
    <location>
        <begin position="156"/>
        <end position="375"/>
    </location>
</feature>
<dbReference type="Gene3D" id="1.10.443.10">
    <property type="entry name" value="Intergrase catalytic core"/>
    <property type="match status" value="1"/>
</dbReference>
<dbReference type="RefSeq" id="WP_042649815.1">
    <property type="nucleotide sequence ID" value="NZ_CP022426.1"/>
</dbReference>
<dbReference type="Pfam" id="PF00589">
    <property type="entry name" value="Phage_integrase"/>
    <property type="match status" value="1"/>
</dbReference>
<proteinExistence type="inferred from homology"/>
<dbReference type="EMBL" id="CP022426">
    <property type="protein sequence ID" value="ATP07992.1"/>
    <property type="molecule type" value="Genomic_DNA"/>
</dbReference>
<evidence type="ECO:0000256" key="1">
    <source>
        <dbReference type="ARBA" id="ARBA00008857"/>
    </source>
</evidence>
<dbReference type="InterPro" id="IPR011010">
    <property type="entry name" value="DNA_brk_join_enz"/>
</dbReference>
<sequence>MHVVIQKNEPIVSSQIDSIEIEAGQKADGVLFLDKQFKVVEYPSEWLSHEANHRRISEQTVVTYSRNMRYFLEYIDDRMSDEWSLDEKLLNVHLSLLENWVRYQIDDLKLEASTVTNREMTIRAFYDYFTDKTRHKNPIENNPFPSDPITSKPNNKQVQAVSVRDVQNLMFCTPYERERTLLQFLLDSGVRISELPRVTYGDVQEAQNFVSGSYITDGIDKPAVEAGYAALLIHGSKGRQDSVKERHTVITKPTLDRLKAYHSSPLYKRYQRLYADQNTAPIFFNTEGRPFTKASIAALITRISKRAEKNRTLSKKAHAHLFRHSFAYLTLQDTGRGHDFLDRLVFVQKSLGHTSIKTTERYTNIPHDIYDSIVNKDGEIQSRIEKMQLLVDSTKTRIKLVDKK</sequence>
<evidence type="ECO:0000313" key="8">
    <source>
        <dbReference type="EMBL" id="ATP07992.1"/>
    </source>
</evidence>
<evidence type="ECO:0000256" key="3">
    <source>
        <dbReference type="ARBA" id="ARBA00023125"/>
    </source>
</evidence>
<dbReference type="PROSITE" id="PS51900">
    <property type="entry name" value="CB"/>
    <property type="match status" value="1"/>
</dbReference>
<feature type="domain" description="Core-binding (CB)" evidence="7">
    <location>
        <begin position="34"/>
        <end position="130"/>
    </location>
</feature>
<dbReference type="PROSITE" id="PS51898">
    <property type="entry name" value="TYR_RECOMBINASE"/>
    <property type="match status" value="1"/>
</dbReference>
<dbReference type="InterPro" id="IPR002104">
    <property type="entry name" value="Integrase_catalytic"/>
</dbReference>
<dbReference type="GO" id="GO:0003677">
    <property type="term" value="F:DNA binding"/>
    <property type="evidence" value="ECO:0007669"/>
    <property type="project" value="UniProtKB-UniRule"/>
</dbReference>
<reference evidence="9" key="1">
    <citation type="journal article" date="2018" name="BMC Genomics">
        <title>The complete and fully assembled genome sequence of Aeromonas salmonicida subsp. pectinolytica and its comparative analysis with other Aeromonas species: investigation of the mobilome in environmental and pathogenic strains.</title>
        <authorList>
            <person name="Pfeiffer F."/>
            <person name="Zamora-Lagos M.A."/>
            <person name="Blettinger M."/>
            <person name="Yeroslaviz A."/>
            <person name="Dahl A."/>
            <person name="Gruber S."/>
            <person name="Habermann B.H."/>
        </authorList>
    </citation>
    <scope>NUCLEOTIDE SEQUENCE [LARGE SCALE GENOMIC DNA]</scope>
    <source>
        <strain evidence="9">34mel</strain>
    </source>
</reference>
<dbReference type="InterPro" id="IPR044068">
    <property type="entry name" value="CB"/>
</dbReference>
<dbReference type="AlphaFoldDB" id="A0A2D1QCN1"/>
<keyword evidence="4" id="KW-0233">DNA recombination</keyword>
<dbReference type="GO" id="GO:0015074">
    <property type="term" value="P:DNA integration"/>
    <property type="evidence" value="ECO:0007669"/>
    <property type="project" value="UniProtKB-KW"/>
</dbReference>
<keyword evidence="2" id="KW-0229">DNA integration</keyword>
<name>A0A2D1QCN1_AERSA</name>
<comment type="similarity">
    <text evidence="1">Belongs to the 'phage' integrase family.</text>
</comment>
<evidence type="ECO:0000259" key="7">
    <source>
        <dbReference type="PROSITE" id="PS51900"/>
    </source>
</evidence>
<keyword evidence="3 5" id="KW-0238">DNA-binding</keyword>
<protein>
    <submittedName>
        <fullName evidence="8">Integrase family protein</fullName>
    </submittedName>
</protein>
<dbReference type="InterPro" id="IPR013762">
    <property type="entry name" value="Integrase-like_cat_sf"/>
</dbReference>
<evidence type="ECO:0000256" key="5">
    <source>
        <dbReference type="PROSITE-ProRule" id="PRU01248"/>
    </source>
</evidence>
<dbReference type="GO" id="GO:0006310">
    <property type="term" value="P:DNA recombination"/>
    <property type="evidence" value="ECO:0007669"/>
    <property type="project" value="UniProtKB-KW"/>
</dbReference>
<dbReference type="Proteomes" id="UP000222916">
    <property type="component" value="Chromosome"/>
</dbReference>
<evidence type="ECO:0000259" key="6">
    <source>
        <dbReference type="PROSITE" id="PS51898"/>
    </source>
</evidence>
<evidence type="ECO:0000256" key="4">
    <source>
        <dbReference type="ARBA" id="ARBA00023172"/>
    </source>
</evidence>
<dbReference type="PANTHER" id="PTHR30349:SF41">
    <property type="entry name" value="INTEGRASE_RECOMBINASE PROTEIN MJ0367-RELATED"/>
    <property type="match status" value="1"/>
</dbReference>
<dbReference type="InterPro" id="IPR050090">
    <property type="entry name" value="Tyrosine_recombinase_XerCD"/>
</dbReference>